<evidence type="ECO:0000259" key="5">
    <source>
        <dbReference type="PROSITE" id="PS50994"/>
    </source>
</evidence>
<dbReference type="PANTHER" id="PTHR42648">
    <property type="entry name" value="TRANSPOSASE, PUTATIVE-RELATED"/>
    <property type="match status" value="1"/>
</dbReference>
<dbReference type="EMBL" id="BKCJ010010263">
    <property type="protein sequence ID" value="GEU90790.1"/>
    <property type="molecule type" value="Genomic_DNA"/>
</dbReference>
<name>A0A6L2NX77_TANCI</name>
<feature type="region of interest" description="Disordered" evidence="4">
    <location>
        <begin position="604"/>
        <end position="639"/>
    </location>
</feature>
<dbReference type="InterPro" id="IPR057670">
    <property type="entry name" value="SH3_retrovirus"/>
</dbReference>
<reference evidence="6" key="1">
    <citation type="journal article" date="2019" name="Sci. Rep.">
        <title>Draft genome of Tanacetum cinerariifolium, the natural source of mosquito coil.</title>
        <authorList>
            <person name="Yamashiro T."/>
            <person name="Shiraishi A."/>
            <person name="Satake H."/>
            <person name="Nakayama K."/>
        </authorList>
    </citation>
    <scope>NUCLEOTIDE SEQUENCE</scope>
</reference>
<dbReference type="Pfam" id="PF25597">
    <property type="entry name" value="SH3_retrovirus"/>
    <property type="match status" value="1"/>
</dbReference>
<dbReference type="PROSITE" id="PS50994">
    <property type="entry name" value="INTEGRASE"/>
    <property type="match status" value="1"/>
</dbReference>
<gene>
    <name evidence="6" type="ORF">Tci_062768</name>
</gene>
<evidence type="ECO:0000256" key="1">
    <source>
        <dbReference type="ARBA" id="ARBA00022670"/>
    </source>
</evidence>
<dbReference type="InterPro" id="IPR036397">
    <property type="entry name" value="RNaseH_sf"/>
</dbReference>
<evidence type="ECO:0000256" key="4">
    <source>
        <dbReference type="SAM" id="MobiDB-lite"/>
    </source>
</evidence>
<keyword evidence="2" id="KW-0479">Metal-binding</keyword>
<feature type="domain" description="Integrase catalytic" evidence="5">
    <location>
        <begin position="307"/>
        <end position="471"/>
    </location>
</feature>
<dbReference type="GO" id="GO:0008233">
    <property type="term" value="F:peptidase activity"/>
    <property type="evidence" value="ECO:0007669"/>
    <property type="project" value="UniProtKB-KW"/>
</dbReference>
<dbReference type="Pfam" id="PF07727">
    <property type="entry name" value="RVT_2"/>
    <property type="match status" value="1"/>
</dbReference>
<evidence type="ECO:0000256" key="3">
    <source>
        <dbReference type="ARBA" id="ARBA00022801"/>
    </source>
</evidence>
<dbReference type="GO" id="GO:0003676">
    <property type="term" value="F:nucleic acid binding"/>
    <property type="evidence" value="ECO:0007669"/>
    <property type="project" value="InterPro"/>
</dbReference>
<dbReference type="InterPro" id="IPR039537">
    <property type="entry name" value="Retrotran_Ty1/copia-like"/>
</dbReference>
<dbReference type="AlphaFoldDB" id="A0A6L2NX77"/>
<feature type="compositionally biased region" description="Polar residues" evidence="4">
    <location>
        <begin position="607"/>
        <end position="639"/>
    </location>
</feature>
<dbReference type="InterPro" id="IPR054722">
    <property type="entry name" value="PolX-like_BBD"/>
</dbReference>
<organism evidence="6">
    <name type="scientific">Tanacetum cinerariifolium</name>
    <name type="common">Dalmatian daisy</name>
    <name type="synonym">Chrysanthemum cinerariifolium</name>
    <dbReference type="NCBI Taxonomy" id="118510"/>
    <lineage>
        <taxon>Eukaryota</taxon>
        <taxon>Viridiplantae</taxon>
        <taxon>Streptophyta</taxon>
        <taxon>Embryophyta</taxon>
        <taxon>Tracheophyta</taxon>
        <taxon>Spermatophyta</taxon>
        <taxon>Magnoliopsida</taxon>
        <taxon>eudicotyledons</taxon>
        <taxon>Gunneridae</taxon>
        <taxon>Pentapetalae</taxon>
        <taxon>asterids</taxon>
        <taxon>campanulids</taxon>
        <taxon>Asterales</taxon>
        <taxon>Asteraceae</taxon>
        <taxon>Asteroideae</taxon>
        <taxon>Anthemideae</taxon>
        <taxon>Anthemidinae</taxon>
        <taxon>Tanacetum</taxon>
    </lineage>
</organism>
<dbReference type="GO" id="GO:0006508">
    <property type="term" value="P:proteolysis"/>
    <property type="evidence" value="ECO:0007669"/>
    <property type="project" value="UniProtKB-KW"/>
</dbReference>
<dbReference type="PANTHER" id="PTHR42648:SF32">
    <property type="entry name" value="RIBONUCLEASE H-LIKE DOMAIN, GAG-PRE-INTEGRASE DOMAIN PROTEIN-RELATED"/>
    <property type="match status" value="1"/>
</dbReference>
<dbReference type="InterPro" id="IPR001584">
    <property type="entry name" value="Integrase_cat-core"/>
</dbReference>
<dbReference type="SUPFAM" id="SSF53098">
    <property type="entry name" value="Ribonuclease H-like"/>
    <property type="match status" value="1"/>
</dbReference>
<keyword evidence="3" id="KW-0378">Hydrolase</keyword>
<dbReference type="InterPro" id="IPR012337">
    <property type="entry name" value="RNaseH-like_sf"/>
</dbReference>
<comment type="caution">
    <text evidence="6">The sequence shown here is derived from an EMBL/GenBank/DDBJ whole genome shotgun (WGS) entry which is preliminary data.</text>
</comment>
<dbReference type="Gene3D" id="3.30.420.10">
    <property type="entry name" value="Ribonuclease H-like superfamily/Ribonuclease H"/>
    <property type="match status" value="1"/>
</dbReference>
<dbReference type="GO" id="GO:0015074">
    <property type="term" value="P:DNA integration"/>
    <property type="evidence" value="ECO:0007669"/>
    <property type="project" value="InterPro"/>
</dbReference>
<keyword evidence="1" id="KW-0645">Protease</keyword>
<dbReference type="Pfam" id="PF22936">
    <property type="entry name" value="Pol_BBD"/>
    <property type="match status" value="1"/>
</dbReference>
<evidence type="ECO:0000313" key="6">
    <source>
        <dbReference type="EMBL" id="GEU90790.1"/>
    </source>
</evidence>
<accession>A0A6L2NX77</accession>
<protein>
    <recommendedName>
        <fullName evidence="5">Integrase catalytic domain-containing protein</fullName>
    </recommendedName>
</protein>
<sequence>MMKKSSSSESKPCCSKDCKKNTETLKKKITELSDKLFDANNMIFHYKLDDAKKRNPSVFETEASSTAITPKSFIKFVKPNDSPSKSKTDKTEIPKKPTVKYAEQYRKTNKKPTVRGNQRNWNNLKTHQLGTDFVMKKKACFNYGDFNHLVYDYRKRVRKSFTPKLVAHKPYRPLVRPVRTNMNDARPNITTFNKQAHSYANRPFQRTSTVRSQYRAPWVPTINKNFPSENFPLGSSQNHIDDKGYWDSSCSRHMTGNISYLSDYEPFDRGYVSFGQGGCKITRKGTIKTECIVLGRDFKLLDDANILLKTPRQHNMYFIDLNNIVPHRDLTRLVAKASADECMIWHRRLGKQHKASCKSKLVTSVSKPLHTLHMDLFGPTSISSISHKWYCLVVTDDFSREFSNVKTPQRNGVAERRNRSLIEAARIMLADAKLLVTIWAEAVNNACYVQNRVLVNKAHNKTPYELFNGRTPAIGFLKPFGCHVMILNTLDNLGKFEAKGDEGYFIRYSMSSKAFRVFNKRTKRVEENFHIEFLENKAIEKGFGPNWLFDIDSLTTSINYMPVVDAGTNSTNFLGTKVDARQDVKKDVSSLRFIVLPNWVHEEHLESTSSQPQDACNTDAPESSRNSNPTATLTNPSADQLETLTVETPIPIVSLPVLTVCFTDSQEPSSETRLISKRVTNQEKTPSLDNILTLSNQFEDILGVSTNSKESNGVEADVWSLIDCPKGVRPIRTKWVLKNKKDERGIVIRNKARLVAQRHTREEGIDYDEVFALVVRIKAIRLFLAYASFMGFTVYQMDVKSAFLYGIIDEEVYVMQPFGF</sequence>
<proteinExistence type="predicted"/>
<dbReference type="InterPro" id="IPR013103">
    <property type="entry name" value="RVT_2"/>
</dbReference>
<dbReference type="GO" id="GO:0046872">
    <property type="term" value="F:metal ion binding"/>
    <property type="evidence" value="ECO:0007669"/>
    <property type="project" value="UniProtKB-KW"/>
</dbReference>
<evidence type="ECO:0000256" key="2">
    <source>
        <dbReference type="ARBA" id="ARBA00022723"/>
    </source>
</evidence>